<organism evidence="1 2">
    <name type="scientific">Streptomyces kanamyceticus</name>
    <dbReference type="NCBI Taxonomy" id="1967"/>
    <lineage>
        <taxon>Bacteria</taxon>
        <taxon>Bacillati</taxon>
        <taxon>Actinomycetota</taxon>
        <taxon>Actinomycetes</taxon>
        <taxon>Kitasatosporales</taxon>
        <taxon>Streptomycetaceae</taxon>
        <taxon>Streptomyces</taxon>
    </lineage>
</organism>
<dbReference type="OrthoDB" id="5196951at2"/>
<proteinExistence type="predicted"/>
<evidence type="ECO:0008006" key="3">
    <source>
        <dbReference type="Google" id="ProtNLM"/>
    </source>
</evidence>
<evidence type="ECO:0000313" key="1">
    <source>
        <dbReference type="EMBL" id="QEU90455.1"/>
    </source>
</evidence>
<dbReference type="EMBL" id="CP023699">
    <property type="protein sequence ID" value="QEU90455.1"/>
    <property type="molecule type" value="Genomic_DNA"/>
</dbReference>
<reference evidence="1 2" key="1">
    <citation type="submission" date="2017-09" db="EMBL/GenBank/DDBJ databases">
        <authorList>
            <person name="Lee N."/>
            <person name="Cho B.-K."/>
        </authorList>
    </citation>
    <scope>NUCLEOTIDE SEQUENCE [LARGE SCALE GENOMIC DNA]</scope>
    <source>
        <strain evidence="1 2">ATCC 12853</strain>
    </source>
</reference>
<keyword evidence="2" id="KW-1185">Reference proteome</keyword>
<dbReference type="AlphaFoldDB" id="A0A5J6G951"/>
<evidence type="ECO:0000313" key="2">
    <source>
        <dbReference type="Proteomes" id="UP000325529"/>
    </source>
</evidence>
<dbReference type="RefSeq" id="WP_055544975.1">
    <property type="nucleotide sequence ID" value="NZ_CP023699.1"/>
</dbReference>
<protein>
    <recommendedName>
        <fullName evidence="3">DNA-binding response regulator</fullName>
    </recommendedName>
</protein>
<gene>
    <name evidence="1" type="ORF">CP970_05590</name>
</gene>
<accession>A0A5J6G951</accession>
<dbReference type="Proteomes" id="UP000325529">
    <property type="component" value="Chromosome"/>
</dbReference>
<dbReference type="KEGG" id="ska:CP970_05590"/>
<sequence length="108" mass="11069">MLRVLVVGFGDIAGRGIRAILRHPGILVEECGTDTVTAVVAETRPDVLVLEAGPEGGSALATPMAVGAPGTTVVICSAHRTDMRVYPASGGCFTRPLSARALIDSVRG</sequence>
<name>A0A5J6G951_STRKN</name>